<dbReference type="Gene3D" id="3.90.330.10">
    <property type="entry name" value="Nitrile hydratase alpha /Thiocyanate hydrolase gamma"/>
    <property type="match status" value="1"/>
</dbReference>
<dbReference type="GO" id="GO:0018822">
    <property type="term" value="F:nitrile hydratase activity"/>
    <property type="evidence" value="ECO:0007669"/>
    <property type="project" value="UniProtKB-EC"/>
</dbReference>
<proteinExistence type="predicted"/>
<protein>
    <submittedName>
        <fullName evidence="3">Nitrile hydratase subunit alpha</fullName>
        <ecNumber evidence="3">4.2.1.84</ecNumber>
    </submittedName>
</protein>
<dbReference type="OrthoDB" id="528553at2"/>
<dbReference type="EC" id="4.2.1.84" evidence="3"/>
<evidence type="ECO:0000259" key="2">
    <source>
        <dbReference type="Pfam" id="PF02979"/>
    </source>
</evidence>
<sequence>MTAHMSKRVDALAQLVDSKGLLTPTTITDYEHFVDEEWLPQNGGQLCAKAWTDPAFKQRLLTDGKAAAAELGFAMPEHHGSLVVLENTPTLHNVICCTLCSCTAFTIIGMAPGWYKDLDYRARIVREARTVLGELGLALPDSIDIRIWDTTADTRYMVLPLRPDHSEDWTQQALAASVTQDALIGVARLEAPFNTITGAQE</sequence>
<dbReference type="RefSeq" id="WP_082853248.1">
    <property type="nucleotide sequence ID" value="NZ_FKIF01000009.1"/>
</dbReference>
<feature type="domain" description="Nitrile hydratase alpha/Thiocyanate hydrolase gamma" evidence="2">
    <location>
        <begin position="5"/>
        <end position="187"/>
    </location>
</feature>
<dbReference type="GO" id="GO:0046914">
    <property type="term" value="F:transition metal ion binding"/>
    <property type="evidence" value="ECO:0007669"/>
    <property type="project" value="InterPro"/>
</dbReference>
<keyword evidence="3" id="KW-0456">Lyase</keyword>
<dbReference type="InterPro" id="IPR004232">
    <property type="entry name" value="CN_Hdrtase_a/SCN_Hdrlase_g"/>
</dbReference>
<keyword evidence="4" id="KW-1185">Reference proteome</keyword>
<dbReference type="AlphaFoldDB" id="A0A157SSX9"/>
<dbReference type="SUPFAM" id="SSF56209">
    <property type="entry name" value="Nitrile hydratase alpha chain"/>
    <property type="match status" value="1"/>
</dbReference>
<name>A0A157SSX9_9BORD</name>
<evidence type="ECO:0000313" key="4">
    <source>
        <dbReference type="Proteomes" id="UP000076848"/>
    </source>
</evidence>
<evidence type="ECO:0000313" key="3">
    <source>
        <dbReference type="EMBL" id="SAI73537.1"/>
    </source>
</evidence>
<accession>A0A157SSX9</accession>
<reference evidence="3 4" key="1">
    <citation type="submission" date="2016-04" db="EMBL/GenBank/DDBJ databases">
        <authorList>
            <consortium name="Pathogen Informatics"/>
        </authorList>
    </citation>
    <scope>NUCLEOTIDE SEQUENCE [LARGE SCALE GENOMIC DNA]</scope>
    <source>
        <strain evidence="3 4">H050680373</strain>
    </source>
</reference>
<evidence type="ECO:0000256" key="1">
    <source>
        <dbReference type="ARBA" id="ARBA00022723"/>
    </source>
</evidence>
<dbReference type="Pfam" id="PF02979">
    <property type="entry name" value="NHase_alpha"/>
    <property type="match status" value="1"/>
</dbReference>
<gene>
    <name evidence="3" type="primary">nthA</name>
    <name evidence="3" type="ORF">SAMEA3906486_04693</name>
</gene>
<organism evidence="3 4">
    <name type="scientific">Bordetella ansorpii</name>
    <dbReference type="NCBI Taxonomy" id="288768"/>
    <lineage>
        <taxon>Bacteria</taxon>
        <taxon>Pseudomonadati</taxon>
        <taxon>Pseudomonadota</taxon>
        <taxon>Betaproteobacteria</taxon>
        <taxon>Burkholderiales</taxon>
        <taxon>Alcaligenaceae</taxon>
        <taxon>Bordetella</taxon>
    </lineage>
</organism>
<dbReference type="InterPro" id="IPR036648">
    <property type="entry name" value="CN_Hdrase_a/SCN_Hdrase_g_sf"/>
</dbReference>
<keyword evidence="1" id="KW-0479">Metal-binding</keyword>
<dbReference type="STRING" id="288768.SAMEA3906486_04693"/>
<dbReference type="EMBL" id="FKIF01000009">
    <property type="protein sequence ID" value="SAI73537.1"/>
    <property type="molecule type" value="Genomic_DNA"/>
</dbReference>
<dbReference type="Proteomes" id="UP000076848">
    <property type="component" value="Unassembled WGS sequence"/>
</dbReference>